<keyword evidence="3" id="KW-0813">Transport</keyword>
<keyword evidence="5" id="KW-0812">Transmembrane</keyword>
<dbReference type="GO" id="GO:0009279">
    <property type="term" value="C:cell outer membrane"/>
    <property type="evidence" value="ECO:0007669"/>
    <property type="project" value="UniProtKB-SubCell"/>
</dbReference>
<comment type="subcellular location">
    <subcellularLocation>
        <location evidence="1">Cell outer membrane</location>
    </subcellularLocation>
</comment>
<reference evidence="9 10" key="1">
    <citation type="submission" date="2017-01" db="EMBL/GenBank/DDBJ databases">
        <title>Draft sequence of Acidihalobacter ferrooxidans strain DSM 14175 (strain V8).</title>
        <authorList>
            <person name="Khaleque H.N."/>
            <person name="Ramsay J.P."/>
            <person name="Murphy R.J.T."/>
            <person name="Kaksonen A.H."/>
            <person name="Boxall N.J."/>
            <person name="Watkin E.L.J."/>
        </authorList>
    </citation>
    <scope>NUCLEOTIDE SEQUENCE [LARGE SCALE GENOMIC DNA]</scope>
    <source>
        <strain evidence="9 10">V8</strain>
    </source>
</reference>
<evidence type="ECO:0000313" key="10">
    <source>
        <dbReference type="Proteomes" id="UP000243807"/>
    </source>
</evidence>
<dbReference type="InterPro" id="IPR003423">
    <property type="entry name" value="OMP_efflux"/>
</dbReference>
<evidence type="ECO:0000256" key="1">
    <source>
        <dbReference type="ARBA" id="ARBA00004442"/>
    </source>
</evidence>
<protein>
    <recommendedName>
        <fullName evidence="11">Transporter</fullName>
    </recommendedName>
</protein>
<dbReference type="Pfam" id="PF02321">
    <property type="entry name" value="OEP"/>
    <property type="match status" value="2"/>
</dbReference>
<dbReference type="RefSeq" id="WP_076837538.1">
    <property type="nucleotide sequence ID" value="NZ_CP019434.1"/>
</dbReference>
<evidence type="ECO:0000256" key="2">
    <source>
        <dbReference type="ARBA" id="ARBA00007613"/>
    </source>
</evidence>
<feature type="signal peptide" evidence="8">
    <location>
        <begin position="1"/>
        <end position="28"/>
    </location>
</feature>
<dbReference type="SUPFAM" id="SSF56954">
    <property type="entry name" value="Outer membrane efflux proteins (OEP)"/>
    <property type="match status" value="1"/>
</dbReference>
<evidence type="ECO:0000256" key="5">
    <source>
        <dbReference type="ARBA" id="ARBA00022692"/>
    </source>
</evidence>
<dbReference type="PANTHER" id="PTHR30026:SF21">
    <property type="entry name" value="SLR1270 PROTEIN"/>
    <property type="match status" value="1"/>
</dbReference>
<dbReference type="GO" id="GO:0015562">
    <property type="term" value="F:efflux transmembrane transporter activity"/>
    <property type="evidence" value="ECO:0007669"/>
    <property type="project" value="InterPro"/>
</dbReference>
<dbReference type="Gene3D" id="1.20.1600.10">
    <property type="entry name" value="Outer membrane efflux proteins (OEP)"/>
    <property type="match status" value="1"/>
</dbReference>
<dbReference type="GO" id="GO:1990281">
    <property type="term" value="C:efflux pump complex"/>
    <property type="evidence" value="ECO:0007669"/>
    <property type="project" value="TreeGrafter"/>
</dbReference>
<accession>A0A1P8UJD7</accession>
<keyword evidence="6" id="KW-0472">Membrane</keyword>
<evidence type="ECO:0000256" key="4">
    <source>
        <dbReference type="ARBA" id="ARBA00022452"/>
    </source>
</evidence>
<evidence type="ECO:0008006" key="11">
    <source>
        <dbReference type="Google" id="ProtNLM"/>
    </source>
</evidence>
<comment type="similarity">
    <text evidence="2">Belongs to the outer membrane factor (OMF) (TC 1.B.17) family.</text>
</comment>
<dbReference type="EMBL" id="CP019434">
    <property type="protein sequence ID" value="APZ43914.1"/>
    <property type="molecule type" value="Genomic_DNA"/>
</dbReference>
<evidence type="ECO:0000256" key="3">
    <source>
        <dbReference type="ARBA" id="ARBA00022448"/>
    </source>
</evidence>
<keyword evidence="7" id="KW-0998">Cell outer membrane</keyword>
<dbReference type="KEGG" id="afy:BW247_13120"/>
<keyword evidence="8" id="KW-0732">Signal</keyword>
<dbReference type="InterPro" id="IPR051906">
    <property type="entry name" value="TolC-like"/>
</dbReference>
<evidence type="ECO:0000256" key="8">
    <source>
        <dbReference type="SAM" id="SignalP"/>
    </source>
</evidence>
<evidence type="ECO:0000256" key="7">
    <source>
        <dbReference type="ARBA" id="ARBA00023237"/>
    </source>
</evidence>
<name>A0A1P8UJD7_9GAMM</name>
<dbReference type="PANTHER" id="PTHR30026">
    <property type="entry name" value="OUTER MEMBRANE PROTEIN TOLC"/>
    <property type="match status" value="1"/>
</dbReference>
<feature type="chain" id="PRO_5010333565" description="Transporter" evidence="8">
    <location>
        <begin position="29"/>
        <end position="474"/>
    </location>
</feature>
<dbReference type="Proteomes" id="UP000243807">
    <property type="component" value="Chromosome"/>
</dbReference>
<dbReference type="STRING" id="1765967.BW247_13120"/>
<proteinExistence type="inferred from homology"/>
<keyword evidence="10" id="KW-1185">Reference proteome</keyword>
<evidence type="ECO:0000256" key="6">
    <source>
        <dbReference type="ARBA" id="ARBA00023136"/>
    </source>
</evidence>
<organism evidence="9 10">
    <name type="scientific">Acidihalobacter ferrooxydans</name>
    <dbReference type="NCBI Taxonomy" id="1765967"/>
    <lineage>
        <taxon>Bacteria</taxon>
        <taxon>Pseudomonadati</taxon>
        <taxon>Pseudomonadota</taxon>
        <taxon>Gammaproteobacteria</taxon>
        <taxon>Chromatiales</taxon>
        <taxon>Ectothiorhodospiraceae</taxon>
        <taxon>Acidihalobacter</taxon>
    </lineage>
</organism>
<dbReference type="AlphaFoldDB" id="A0A1P8UJD7"/>
<gene>
    <name evidence="9" type="ORF">BW247_13120</name>
</gene>
<dbReference type="GO" id="GO:0015288">
    <property type="term" value="F:porin activity"/>
    <property type="evidence" value="ECO:0007669"/>
    <property type="project" value="TreeGrafter"/>
</dbReference>
<keyword evidence="4" id="KW-1134">Transmembrane beta strand</keyword>
<sequence>MRIAVNYSRTLSVAGLLVVGLWGGSAVAAQAPAGTLTFEQAWAAALAQTPAMLKARAQVAEATGAVKEARGHLLPKLDASFTGSGSNNGLNVFGMKLQQGNATYNDFGAGGYTGPASLFNKPANLNDPGWYRNYESKVQLQIPVYNGGKVWAYLHKAQAYLSAARSGDTAARQKLTLQVLQAYEGVRAAQAFVGVANKAEAAAESYVQITNKLYKRGVVSRNDQLRADLNLGNAKLRASEARAQLAKAIEQLRVLTGLPDSEPIKVAQALHVKVPDASLAELQREALVDNPGIRALGLQLQGAQAGVQAAQADYLPHFNIVVSHQWDDASFGIGGRPSSTVAGVLTWNLFDFGARSGALDQAQAKTNLQTAKLRSAQDQLRLKINSAWHDVRLAKERVQVRKLAIRQSKEALRLERLRYEKGVATMTELLATQAELDKARGDLVKAQYQEIMQRAGLLLGIGRLTPHAISARAS</sequence>
<evidence type="ECO:0000313" key="9">
    <source>
        <dbReference type="EMBL" id="APZ43914.1"/>
    </source>
</evidence>